<feature type="region of interest" description="Disordered" evidence="1">
    <location>
        <begin position="242"/>
        <end position="272"/>
    </location>
</feature>
<keyword evidence="4" id="KW-1185">Reference proteome</keyword>
<proteinExistence type="predicted"/>
<reference evidence="3" key="1">
    <citation type="submission" date="2021-01" db="EMBL/GenBank/DDBJ databases">
        <authorList>
            <consortium name="Genoscope - CEA"/>
            <person name="William W."/>
        </authorList>
    </citation>
    <scope>NUCLEOTIDE SEQUENCE</scope>
</reference>
<organism evidence="3 4">
    <name type="scientific">Paramecium primaurelia</name>
    <dbReference type="NCBI Taxonomy" id="5886"/>
    <lineage>
        <taxon>Eukaryota</taxon>
        <taxon>Sar</taxon>
        <taxon>Alveolata</taxon>
        <taxon>Ciliophora</taxon>
        <taxon>Intramacronucleata</taxon>
        <taxon>Oligohymenophorea</taxon>
        <taxon>Peniculida</taxon>
        <taxon>Parameciidae</taxon>
        <taxon>Paramecium</taxon>
    </lineage>
</organism>
<protein>
    <recommendedName>
        <fullName evidence="2">DUF5745 domain-containing protein</fullName>
    </recommendedName>
</protein>
<feature type="compositionally biased region" description="Low complexity" evidence="1">
    <location>
        <begin position="388"/>
        <end position="405"/>
    </location>
</feature>
<evidence type="ECO:0000313" key="4">
    <source>
        <dbReference type="Proteomes" id="UP000688137"/>
    </source>
</evidence>
<evidence type="ECO:0000313" key="3">
    <source>
        <dbReference type="EMBL" id="CAD8049204.1"/>
    </source>
</evidence>
<name>A0A8S1KEA3_PARPR</name>
<dbReference type="EMBL" id="CAJJDM010000010">
    <property type="protein sequence ID" value="CAD8049204.1"/>
    <property type="molecule type" value="Genomic_DNA"/>
</dbReference>
<feature type="compositionally biased region" description="Low complexity" evidence="1">
    <location>
        <begin position="118"/>
        <end position="138"/>
    </location>
</feature>
<sequence length="563" mass="67485">MNSEVQDIIDLYQQIVSNLDQDPQRDVTIEQLKNERNYCTIFRIMFPFLEKEIDNIQKERNPTGEKLQGLIEFLSYPVLTMDLSHISGHSIAQGDLRHLYNFLQILLELSKLYKDQVQNTRSNSTSQQNNTTPPEQQPDYFKDQDDYEQSSQGDGGYQQTDKIERKGSQQHLKNEANVNKNAVTQNQLSKNQRKSSARKQDQKKVLNSKGNQLKAIRNNLLPVTQLQQRIITQDPNIALKFKNQQQQQQKKTLKKQQHSQSPQEEEQLDQMNFEDISDIDYDFLEKYDEEEINQLEDDDPIKMKYNRELQKDDIRKLLQEKMKEGEELGEQPEIDDFIDFQIKVIKESLGNMKNLPPSDEKETIENIIKNRNQYKEFLKDYLKTYQQKQQKQESQQNKSIQNQKQLTKMNQKKKDDLKKEFENEHLSMYYKLRDEKLNYLRKIHRIIFELEKRKIIDEKKDHLQMRRQQNIITRNALSSVENAYNDKITMLKEKLQNERKERHVAGVAQKQILSKLEKELKDEKIKQIQELKDIWRQEKERFDYLMKDDGELEKRILQIYKKY</sequence>
<dbReference type="AlphaFoldDB" id="A0A8S1KEA3"/>
<gene>
    <name evidence="3" type="ORF">PPRIM_AZ9-3.1.T0130318</name>
</gene>
<dbReference type="OMA" id="SGEHMAN"/>
<dbReference type="InterPro" id="IPR044039">
    <property type="entry name" value="DUF5745"/>
</dbReference>
<feature type="compositionally biased region" description="Polar residues" evidence="1">
    <location>
        <begin position="176"/>
        <end position="190"/>
    </location>
</feature>
<comment type="caution">
    <text evidence="3">The sequence shown here is derived from an EMBL/GenBank/DDBJ whole genome shotgun (WGS) entry which is preliminary data.</text>
</comment>
<feature type="domain" description="DUF5745" evidence="2">
    <location>
        <begin position="68"/>
        <end position="109"/>
    </location>
</feature>
<accession>A0A8S1KEA3</accession>
<feature type="region of interest" description="Disordered" evidence="1">
    <location>
        <begin position="118"/>
        <end position="211"/>
    </location>
</feature>
<dbReference type="Proteomes" id="UP000688137">
    <property type="component" value="Unassembled WGS sequence"/>
</dbReference>
<feature type="region of interest" description="Disordered" evidence="1">
    <location>
        <begin position="388"/>
        <end position="416"/>
    </location>
</feature>
<feature type="compositionally biased region" description="Polar residues" evidence="1">
    <location>
        <begin position="149"/>
        <end position="160"/>
    </location>
</feature>
<evidence type="ECO:0000256" key="1">
    <source>
        <dbReference type="SAM" id="MobiDB-lite"/>
    </source>
</evidence>
<dbReference type="Pfam" id="PF19016">
    <property type="entry name" value="DUF5745"/>
    <property type="match status" value="1"/>
</dbReference>
<evidence type="ECO:0000259" key="2">
    <source>
        <dbReference type="Pfam" id="PF19016"/>
    </source>
</evidence>